<comment type="catalytic activity">
    <reaction evidence="14">
        <text>1-(beta-D-galactosyl)-N-dodecanoylsphing-4-enine + cholesterol = cholesteryl 3-beta-D-galactoside + N-dodecanoylsphing-4-enine</text>
        <dbReference type="Rhea" id="RHEA:70255"/>
        <dbReference type="ChEBI" id="CHEBI:16113"/>
        <dbReference type="ChEBI" id="CHEBI:72956"/>
        <dbReference type="ChEBI" id="CHEBI:73432"/>
        <dbReference type="ChEBI" id="CHEBI:189066"/>
    </reaction>
    <physiologicalReaction direction="left-to-right" evidence="14">
        <dbReference type="Rhea" id="RHEA:70256"/>
    </physiologicalReaction>
    <physiologicalReaction direction="right-to-left" evidence="14">
        <dbReference type="Rhea" id="RHEA:70257"/>
    </physiologicalReaction>
</comment>
<evidence type="ECO:0000313" key="27">
    <source>
        <dbReference type="EMBL" id="NWQ83994.1"/>
    </source>
</evidence>
<comment type="catalytic activity">
    <reaction evidence="11">
        <text>beta-D-xylosyl-(1&lt;-&gt;1')-N-(9Z-octadecenoyl)-sphing-4-enine + cholesterol = cholesteryl 3-beta-D-xyloside + N-(9Z-octadecenoyl)-sphing-4-enine</text>
        <dbReference type="Rhea" id="RHEA:70251"/>
        <dbReference type="ChEBI" id="CHEBI:16113"/>
        <dbReference type="ChEBI" id="CHEBI:77996"/>
        <dbReference type="ChEBI" id="CHEBI:189067"/>
        <dbReference type="ChEBI" id="CHEBI:189081"/>
    </reaction>
    <physiologicalReaction direction="left-to-right" evidence="11">
        <dbReference type="Rhea" id="RHEA:70252"/>
    </physiologicalReaction>
</comment>
<comment type="catalytic activity">
    <reaction evidence="15">
        <text>a beta-D-glucosyl-(1&lt;-&gt;1')-N-acylsphing-4-enine + cholesterol = cholesteryl 3-beta-D-glucoside + an N-acylsphing-4-enine</text>
        <dbReference type="Rhea" id="RHEA:58264"/>
        <dbReference type="ChEBI" id="CHEBI:16113"/>
        <dbReference type="ChEBI" id="CHEBI:17495"/>
        <dbReference type="ChEBI" id="CHEBI:22801"/>
        <dbReference type="ChEBI" id="CHEBI:52639"/>
    </reaction>
    <physiologicalReaction direction="left-to-right" evidence="15">
        <dbReference type="Rhea" id="RHEA:58265"/>
    </physiologicalReaction>
    <physiologicalReaction direction="right-to-left" evidence="15">
        <dbReference type="Rhea" id="RHEA:58266"/>
    </physiologicalReaction>
</comment>
<dbReference type="GO" id="GO:0046527">
    <property type="term" value="F:glucosyltransferase activity"/>
    <property type="evidence" value="ECO:0007669"/>
    <property type="project" value="UniProtKB-ARBA"/>
</dbReference>
<comment type="catalytic activity">
    <reaction evidence="12">
        <text>cholesteryl 3-beta-D-glucoside + H2O = cholesterol + D-glucose</text>
        <dbReference type="Rhea" id="RHEA:11956"/>
        <dbReference type="ChEBI" id="CHEBI:4167"/>
        <dbReference type="ChEBI" id="CHEBI:15377"/>
        <dbReference type="ChEBI" id="CHEBI:16113"/>
        <dbReference type="ChEBI" id="CHEBI:17495"/>
    </reaction>
    <physiologicalReaction direction="left-to-right" evidence="12">
        <dbReference type="Rhea" id="RHEA:11957"/>
    </physiologicalReaction>
</comment>
<evidence type="ECO:0000256" key="7">
    <source>
        <dbReference type="ARBA" id="ARBA00022729"/>
    </source>
</evidence>
<evidence type="ECO:0000256" key="23">
    <source>
        <dbReference type="RuleBase" id="RU361188"/>
    </source>
</evidence>
<evidence type="ECO:0000313" key="28">
    <source>
        <dbReference type="Proteomes" id="UP000530263"/>
    </source>
</evidence>
<comment type="catalytic activity">
    <reaction evidence="20">
        <text>beta-D-glucosyl-(1&lt;-&gt;1')-N-(15Z-tetracosenoyl)-sphing-4-enine + cholesterol = N-(15Z-tetracosenoyl)-sphing-4-enine + cholesteryl 3-beta-D-glucoside</text>
        <dbReference type="Rhea" id="RHEA:70315"/>
        <dbReference type="ChEBI" id="CHEBI:16113"/>
        <dbReference type="ChEBI" id="CHEBI:17495"/>
        <dbReference type="ChEBI" id="CHEBI:74450"/>
        <dbReference type="ChEBI" id="CHEBI:76302"/>
    </reaction>
    <physiologicalReaction direction="left-to-right" evidence="20">
        <dbReference type="Rhea" id="RHEA:70316"/>
    </physiologicalReaction>
    <physiologicalReaction direction="right-to-left" evidence="20">
        <dbReference type="Rhea" id="RHEA:70317"/>
    </physiologicalReaction>
</comment>
<dbReference type="Pfam" id="PF17189">
    <property type="entry name" value="Glyco_hydro_30C"/>
    <property type="match status" value="1"/>
</dbReference>
<dbReference type="GO" id="GO:0010605">
    <property type="term" value="P:negative regulation of macromolecule metabolic process"/>
    <property type="evidence" value="ECO:0007669"/>
    <property type="project" value="UniProtKB-ARBA"/>
</dbReference>
<feature type="non-terminal residue" evidence="27">
    <location>
        <position position="475"/>
    </location>
</feature>
<comment type="catalytic activity">
    <reaction evidence="1">
        <text>a beta-D-glucosyl-(1&lt;-&gt;1')-N-acylsphing-4-enine + H2O = an N-acylsphing-4-enine + D-glucose</text>
        <dbReference type="Rhea" id="RHEA:13269"/>
        <dbReference type="ChEBI" id="CHEBI:4167"/>
        <dbReference type="ChEBI" id="CHEBI:15377"/>
        <dbReference type="ChEBI" id="CHEBI:22801"/>
        <dbReference type="ChEBI" id="CHEBI:52639"/>
        <dbReference type="EC" id="3.2.1.45"/>
    </reaction>
    <physiologicalReaction direction="left-to-right" evidence="1">
        <dbReference type="Rhea" id="RHEA:13270"/>
    </physiologicalReaction>
</comment>
<dbReference type="OrthoDB" id="2160638at2759"/>
<evidence type="ECO:0000256" key="14">
    <source>
        <dbReference type="ARBA" id="ARBA00033703"/>
    </source>
</evidence>
<sequence>MVCVCNATYCDTLDPVVLPAPGTYTKYESSKAGKRLERSQGSFQRSLRAPGTAAGGGATAGPPAPALTPPSLPADLVLTVDVTQRYQKVKGFGGSITDATAINILSLPETAQDHLLRLQYNLIRVPMASCDFSLHAYTYDDVPFDYELAHFSLRDEDTKMKASGRRIPLLHRALAMSKQPLSLYASPWTSPAWMKSSESFVGKGTLKGQAGDKYHKTWANYFVRFLDEYAKHNLTFWAVTAENEPTAGLINNYPFQCLGFTAEHQRDFIARDLGPALANSSHRDVRLIILDDNRIHLPHWAKVVLEDEEASRYVHGIGIHWYLDFIGPIQDTVVPTHELFPDYFILATEACIGAHFWERDVILGCWERGNQYSHSILTVLNHFVTGWTDWNMALDLQGGPNWIKNYVDSPVIVDSSKNVFYKQPMFYHLGHFSKFIPEGSRRVGLRSIRQNRSCPLEHVAFLRPDGAVVLVVLNR</sequence>
<evidence type="ECO:0000256" key="5">
    <source>
        <dbReference type="ARBA" id="ARBA00005189"/>
    </source>
</evidence>
<evidence type="ECO:0000256" key="16">
    <source>
        <dbReference type="ARBA" id="ARBA00048111"/>
    </source>
</evidence>
<dbReference type="Proteomes" id="UP000530263">
    <property type="component" value="Unassembled WGS sequence"/>
</dbReference>
<feature type="non-terminal residue" evidence="27">
    <location>
        <position position="1"/>
    </location>
</feature>
<feature type="region of interest" description="Disordered" evidence="24">
    <location>
        <begin position="28"/>
        <end position="66"/>
    </location>
</feature>
<dbReference type="SUPFAM" id="SSF51445">
    <property type="entry name" value="(Trans)glycosidases"/>
    <property type="match status" value="1"/>
</dbReference>
<dbReference type="GO" id="GO:0032006">
    <property type="term" value="P:regulation of TOR signaling"/>
    <property type="evidence" value="ECO:0007669"/>
    <property type="project" value="UniProtKB-ARBA"/>
</dbReference>
<dbReference type="EC" id="3.2.1.45" evidence="23"/>
<dbReference type="GO" id="GO:0006914">
    <property type="term" value="P:autophagy"/>
    <property type="evidence" value="ECO:0007669"/>
    <property type="project" value="UniProtKB-ARBA"/>
</dbReference>
<evidence type="ECO:0000256" key="2">
    <source>
        <dbReference type="ARBA" id="ARBA00004207"/>
    </source>
</evidence>
<organism evidence="27 28">
    <name type="scientific">Columbina picui</name>
    <name type="common">Picui ground-dove</name>
    <dbReference type="NCBI Taxonomy" id="115618"/>
    <lineage>
        <taxon>Eukaryota</taxon>
        <taxon>Metazoa</taxon>
        <taxon>Chordata</taxon>
        <taxon>Craniata</taxon>
        <taxon>Vertebrata</taxon>
        <taxon>Euteleostomi</taxon>
        <taxon>Archelosauria</taxon>
        <taxon>Archosauria</taxon>
        <taxon>Dinosauria</taxon>
        <taxon>Saurischia</taxon>
        <taxon>Theropoda</taxon>
        <taxon>Coelurosauria</taxon>
        <taxon>Aves</taxon>
        <taxon>Neognathae</taxon>
        <taxon>Neoaves</taxon>
        <taxon>Columbimorphae</taxon>
        <taxon>Columbiformes</taxon>
        <taxon>Columbidae</taxon>
        <taxon>Columbina</taxon>
    </lineage>
</organism>
<dbReference type="FunFam" id="3.20.20.80:FF:000030">
    <property type="entry name" value="Lysosomal acid glucosylceramidase"/>
    <property type="match status" value="1"/>
</dbReference>
<reference evidence="27 28" key="1">
    <citation type="submission" date="2019-09" db="EMBL/GenBank/DDBJ databases">
        <title>Bird 10,000 Genomes (B10K) Project - Family phase.</title>
        <authorList>
            <person name="Zhang G."/>
        </authorList>
    </citation>
    <scope>NUCLEOTIDE SEQUENCE [LARGE SCALE GENOMIC DNA]</scope>
    <source>
        <strain evidence="27">B10K-DU-021-26</strain>
        <tissue evidence="27">Mixed tissue sample</tissue>
    </source>
</reference>
<evidence type="ECO:0000256" key="12">
    <source>
        <dbReference type="ARBA" id="ARBA00033646"/>
    </source>
</evidence>
<comment type="caution">
    <text evidence="27">The sequence shown here is derived from an EMBL/GenBank/DDBJ whole genome shotgun (WGS) entry which is preliminary data.</text>
</comment>
<comment type="similarity">
    <text evidence="6 23">Belongs to the glycosyl hydrolase 30 family.</text>
</comment>
<keyword evidence="23" id="KW-0326">Glycosidase</keyword>
<dbReference type="GO" id="GO:0030163">
    <property type="term" value="P:protein catabolic process"/>
    <property type="evidence" value="ECO:0007669"/>
    <property type="project" value="UniProtKB-ARBA"/>
</dbReference>
<evidence type="ECO:0000259" key="26">
    <source>
        <dbReference type="Pfam" id="PF17189"/>
    </source>
</evidence>
<dbReference type="GO" id="GO:0042391">
    <property type="term" value="P:regulation of membrane potential"/>
    <property type="evidence" value="ECO:0007669"/>
    <property type="project" value="UniProtKB-ARBA"/>
</dbReference>
<evidence type="ECO:0000256" key="17">
    <source>
        <dbReference type="ARBA" id="ARBA00048182"/>
    </source>
</evidence>
<evidence type="ECO:0000256" key="11">
    <source>
        <dbReference type="ARBA" id="ARBA00033633"/>
    </source>
</evidence>
<keyword evidence="10 23" id="KW-0443">Lipid metabolism</keyword>
<evidence type="ECO:0000256" key="19">
    <source>
        <dbReference type="ARBA" id="ARBA00048817"/>
    </source>
</evidence>
<evidence type="ECO:0000256" key="1">
    <source>
        <dbReference type="ARBA" id="ARBA00001013"/>
    </source>
</evidence>
<gene>
    <name evidence="27" type="primary">Gba_1</name>
    <name evidence="27" type="ORF">COLPIC_R03347</name>
</gene>
<dbReference type="EMBL" id="VYZG01004159">
    <property type="protein sequence ID" value="NWQ83994.1"/>
    <property type="molecule type" value="Genomic_DNA"/>
</dbReference>
<comment type="pathway">
    <text evidence="4">Sphingolipid metabolism.</text>
</comment>
<dbReference type="UniPathway" id="UPA00296"/>
<keyword evidence="8 23" id="KW-0378">Hydrolase</keyword>
<comment type="catalytic activity">
    <reaction evidence="21">
        <text>beta-D-glucosyl-N-octanoylsphing-4E-enine + cholesterol = N-octanoylsphing-4-enine + cholesteryl 3-beta-D-glucoside</text>
        <dbReference type="Rhea" id="RHEA:70303"/>
        <dbReference type="ChEBI" id="CHEBI:16113"/>
        <dbReference type="ChEBI" id="CHEBI:17495"/>
        <dbReference type="ChEBI" id="CHEBI:45815"/>
        <dbReference type="ChEBI" id="CHEBI:65222"/>
    </reaction>
    <physiologicalReaction direction="left-to-right" evidence="21">
        <dbReference type="Rhea" id="RHEA:70304"/>
    </physiologicalReaction>
    <physiologicalReaction direction="right-to-left" evidence="21">
        <dbReference type="Rhea" id="RHEA:70305"/>
    </physiologicalReaction>
</comment>
<dbReference type="GO" id="GO:0042176">
    <property type="term" value="P:regulation of protein catabolic process"/>
    <property type="evidence" value="ECO:0007669"/>
    <property type="project" value="UniProtKB-ARBA"/>
</dbReference>
<evidence type="ECO:0000256" key="20">
    <source>
        <dbReference type="ARBA" id="ARBA00048880"/>
    </source>
</evidence>
<evidence type="ECO:0000256" key="18">
    <source>
        <dbReference type="ARBA" id="ARBA00048698"/>
    </source>
</evidence>
<dbReference type="SUPFAM" id="SSF51011">
    <property type="entry name" value="Glycosyl hydrolase domain"/>
    <property type="match status" value="1"/>
</dbReference>
<evidence type="ECO:0000256" key="22">
    <source>
        <dbReference type="ARBA" id="ARBA00049516"/>
    </source>
</evidence>
<dbReference type="GO" id="GO:0005765">
    <property type="term" value="C:lysosomal membrane"/>
    <property type="evidence" value="ECO:0007669"/>
    <property type="project" value="UniProtKB-SubCell"/>
</dbReference>
<feature type="domain" description="Glycosyl hydrolase family 30 beta sandwich" evidence="26">
    <location>
        <begin position="439"/>
        <end position="475"/>
    </location>
</feature>
<accession>A0A7K4SDV1</accession>
<keyword evidence="9 23" id="KW-0746">Sphingolipid metabolism</keyword>
<dbReference type="GO" id="GO:0006680">
    <property type="term" value="P:glucosylceramide catabolic process"/>
    <property type="evidence" value="ECO:0007669"/>
    <property type="project" value="TreeGrafter"/>
</dbReference>
<dbReference type="AlphaFoldDB" id="A0A7K4SDV1"/>
<keyword evidence="7" id="KW-0732">Signal</keyword>
<comment type="subcellular location">
    <subcellularLocation>
        <location evidence="2">Lysosome membrane</location>
        <topology evidence="2">Peripheral membrane protein</topology>
        <orientation evidence="2">Lumenal side</orientation>
    </subcellularLocation>
</comment>
<evidence type="ECO:0000256" key="15">
    <source>
        <dbReference type="ARBA" id="ARBA00048055"/>
    </source>
</evidence>
<comment type="catalytic activity">
    <reaction evidence="19">
        <text>a beta-D-xylosyl-(1&lt;-&gt;1')-N-acylsphing-4-enine + cholesterol = cholesteryl 3-beta-D-xyloside + an N-acylsphing-4-enine</text>
        <dbReference type="Rhea" id="RHEA:70239"/>
        <dbReference type="ChEBI" id="CHEBI:16113"/>
        <dbReference type="ChEBI" id="CHEBI:52639"/>
        <dbReference type="ChEBI" id="CHEBI:189067"/>
        <dbReference type="ChEBI" id="CHEBI:189068"/>
    </reaction>
    <physiologicalReaction direction="left-to-right" evidence="19">
        <dbReference type="Rhea" id="RHEA:70240"/>
    </physiologicalReaction>
</comment>
<comment type="catalytic activity">
    <reaction evidence="16">
        <text>beta-D-glucosyl-(1&lt;-&gt;1)-N-octadecanoylsphing-4-enine + cholesterol = cholesteryl 3-beta-D-glucoside + N-octadecanoylsphing-4-enine</text>
        <dbReference type="Rhea" id="RHEA:70311"/>
        <dbReference type="ChEBI" id="CHEBI:16113"/>
        <dbReference type="ChEBI" id="CHEBI:17495"/>
        <dbReference type="ChEBI" id="CHEBI:72961"/>
        <dbReference type="ChEBI" id="CHEBI:84719"/>
    </reaction>
    <physiologicalReaction direction="left-to-right" evidence="16">
        <dbReference type="Rhea" id="RHEA:70312"/>
    </physiologicalReaction>
    <physiologicalReaction direction="right-to-left" evidence="16">
        <dbReference type="Rhea" id="RHEA:70313"/>
    </physiologicalReaction>
</comment>
<keyword evidence="28" id="KW-1185">Reference proteome</keyword>
<dbReference type="GO" id="GO:0008203">
    <property type="term" value="P:cholesterol metabolic process"/>
    <property type="evidence" value="ECO:0007669"/>
    <property type="project" value="UniProtKB-UniPathway"/>
</dbReference>
<name>A0A7K4SDV1_COLPI</name>
<evidence type="ECO:0000256" key="13">
    <source>
        <dbReference type="ARBA" id="ARBA00033698"/>
    </source>
</evidence>
<evidence type="ECO:0000256" key="21">
    <source>
        <dbReference type="ARBA" id="ARBA00049379"/>
    </source>
</evidence>
<dbReference type="GO" id="GO:0004348">
    <property type="term" value="F:glucosylceramidase activity"/>
    <property type="evidence" value="ECO:0007669"/>
    <property type="project" value="UniProtKB-EC"/>
</dbReference>
<dbReference type="GO" id="GO:0007040">
    <property type="term" value="P:lysosome organization"/>
    <property type="evidence" value="ECO:0007669"/>
    <property type="project" value="UniProtKB-ARBA"/>
</dbReference>
<evidence type="ECO:0000256" key="10">
    <source>
        <dbReference type="ARBA" id="ARBA00023098"/>
    </source>
</evidence>
<evidence type="ECO:0000256" key="24">
    <source>
        <dbReference type="SAM" id="MobiDB-lite"/>
    </source>
</evidence>
<proteinExistence type="inferred from homology"/>
<dbReference type="GO" id="GO:0004336">
    <property type="term" value="F:galactosylceramidase activity"/>
    <property type="evidence" value="ECO:0007669"/>
    <property type="project" value="UniProtKB-EC"/>
</dbReference>
<dbReference type="InterPro" id="IPR001139">
    <property type="entry name" value="Glyco_hydro_30"/>
</dbReference>
<evidence type="ECO:0000256" key="8">
    <source>
        <dbReference type="ARBA" id="ARBA00022801"/>
    </source>
</evidence>
<comment type="catalytic activity">
    <reaction evidence="18">
        <text>beta-D-glucosyl-N-dodecanoylsphing-4-enine + cholesterol = N-dodecanoylsphing-4-enine + cholesteryl 3-beta-D-glucoside</text>
        <dbReference type="Rhea" id="RHEA:70307"/>
        <dbReference type="ChEBI" id="CHEBI:16113"/>
        <dbReference type="ChEBI" id="CHEBI:17495"/>
        <dbReference type="ChEBI" id="CHEBI:72956"/>
        <dbReference type="ChEBI" id="CHEBI:76297"/>
    </reaction>
    <physiologicalReaction direction="left-to-right" evidence="18">
        <dbReference type="Rhea" id="RHEA:70308"/>
    </physiologicalReaction>
    <physiologicalReaction direction="right-to-left" evidence="18">
        <dbReference type="Rhea" id="RHEA:70309"/>
    </physiologicalReaction>
</comment>
<feature type="domain" description="Glycosyl hydrolase family 30 TIM-barrel" evidence="25">
    <location>
        <begin position="89"/>
        <end position="436"/>
    </location>
</feature>
<feature type="compositionally biased region" description="Basic and acidic residues" evidence="24">
    <location>
        <begin position="28"/>
        <end position="38"/>
    </location>
</feature>
<dbReference type="PANTHER" id="PTHR11069:SF23">
    <property type="entry name" value="LYSOSOMAL ACID GLUCOSYLCERAMIDASE"/>
    <property type="match status" value="1"/>
</dbReference>
<dbReference type="PANTHER" id="PTHR11069">
    <property type="entry name" value="GLUCOSYLCERAMIDASE"/>
    <property type="match status" value="1"/>
</dbReference>
<evidence type="ECO:0000259" key="25">
    <source>
        <dbReference type="Pfam" id="PF02055"/>
    </source>
</evidence>
<dbReference type="GO" id="GO:0005102">
    <property type="term" value="F:signaling receptor binding"/>
    <property type="evidence" value="ECO:0007669"/>
    <property type="project" value="UniProtKB-ARBA"/>
</dbReference>
<dbReference type="GO" id="GO:0016241">
    <property type="term" value="P:regulation of macroautophagy"/>
    <property type="evidence" value="ECO:0007669"/>
    <property type="project" value="UniProtKB-ARBA"/>
</dbReference>
<evidence type="ECO:0000256" key="9">
    <source>
        <dbReference type="ARBA" id="ARBA00022919"/>
    </source>
</evidence>
<dbReference type="InterPro" id="IPR033452">
    <property type="entry name" value="GH30_C"/>
</dbReference>
<evidence type="ECO:0000256" key="3">
    <source>
        <dbReference type="ARBA" id="ARBA00004731"/>
    </source>
</evidence>
<dbReference type="GO" id="GO:0008422">
    <property type="term" value="F:beta-glucosidase activity"/>
    <property type="evidence" value="ECO:0007669"/>
    <property type="project" value="UniProtKB-ARBA"/>
</dbReference>
<comment type="pathway">
    <text evidence="3">Steroid metabolism; cholesterol metabolism.</text>
</comment>
<dbReference type="InterPro" id="IPR033453">
    <property type="entry name" value="Glyco_hydro_30_TIM-barrel"/>
</dbReference>
<dbReference type="Pfam" id="PF02055">
    <property type="entry name" value="Glyco_hydro_30"/>
    <property type="match status" value="1"/>
</dbReference>
<dbReference type="PRINTS" id="PR00843">
    <property type="entry name" value="GLHYDRLASE30"/>
</dbReference>
<evidence type="ECO:0000256" key="4">
    <source>
        <dbReference type="ARBA" id="ARBA00004991"/>
    </source>
</evidence>
<dbReference type="InterPro" id="IPR017853">
    <property type="entry name" value="GH"/>
</dbReference>
<comment type="catalytic activity">
    <reaction evidence="17">
        <text>a beta-D-galactosyl-(1&lt;-&gt;1')-N-acylsphing-4-enine + cholesterol = cholesteryl 3-beta-D-galactoside + an N-acylsphing-4-enine</text>
        <dbReference type="Rhea" id="RHEA:70235"/>
        <dbReference type="ChEBI" id="CHEBI:16113"/>
        <dbReference type="ChEBI" id="CHEBI:18390"/>
        <dbReference type="ChEBI" id="CHEBI:52639"/>
        <dbReference type="ChEBI" id="CHEBI:189066"/>
    </reaction>
    <physiologicalReaction direction="left-to-right" evidence="17">
        <dbReference type="Rhea" id="RHEA:70236"/>
    </physiologicalReaction>
    <physiologicalReaction direction="right-to-left" evidence="17">
        <dbReference type="Rhea" id="RHEA:70237"/>
    </physiologicalReaction>
</comment>
<protein>
    <recommendedName>
        <fullName evidence="23">Glucosylceramidase</fullName>
        <ecNumber evidence="23">3.2.1.45</ecNumber>
    </recommendedName>
</protein>
<comment type="pathway">
    <text evidence="5">Lipid metabolism.</text>
</comment>
<comment type="catalytic activity">
    <reaction evidence="13">
        <text>a beta-D-galactosyl-(1&lt;-&gt;1')-N-acylsphing-4-enine + H2O = an N-acylsphing-4-enine + D-galactose</text>
        <dbReference type="Rhea" id="RHEA:14297"/>
        <dbReference type="ChEBI" id="CHEBI:4139"/>
        <dbReference type="ChEBI" id="CHEBI:15377"/>
        <dbReference type="ChEBI" id="CHEBI:18390"/>
        <dbReference type="ChEBI" id="CHEBI:52639"/>
        <dbReference type="EC" id="3.2.1.46"/>
    </reaction>
    <physiologicalReaction direction="left-to-right" evidence="13">
        <dbReference type="Rhea" id="RHEA:14298"/>
    </physiologicalReaction>
</comment>
<comment type="catalytic activity">
    <reaction evidence="22">
        <text>beta-D-glucosyl-N-(9Z-octadecenoyl)-sphing-4E-enine + cholesterol = N-(9Z-octadecenoyl)-sphing-4-enine + cholesteryl 3-beta-D-glucoside</text>
        <dbReference type="Rhea" id="RHEA:58324"/>
        <dbReference type="ChEBI" id="CHEBI:16113"/>
        <dbReference type="ChEBI" id="CHEBI:17495"/>
        <dbReference type="ChEBI" id="CHEBI:77996"/>
        <dbReference type="ChEBI" id="CHEBI:139140"/>
    </reaction>
    <physiologicalReaction direction="left-to-right" evidence="22">
        <dbReference type="Rhea" id="RHEA:58325"/>
    </physiologicalReaction>
    <physiologicalReaction direction="right-to-left" evidence="22">
        <dbReference type="Rhea" id="RHEA:58326"/>
    </physiologicalReaction>
</comment>
<dbReference type="Gene3D" id="3.20.20.80">
    <property type="entry name" value="Glycosidases"/>
    <property type="match status" value="1"/>
</dbReference>
<evidence type="ECO:0000256" key="6">
    <source>
        <dbReference type="ARBA" id="ARBA00005382"/>
    </source>
</evidence>